<dbReference type="PROSITE" id="PS50932">
    <property type="entry name" value="HTH_LACI_2"/>
    <property type="match status" value="1"/>
</dbReference>
<reference evidence="5 6" key="1">
    <citation type="submission" date="2017-02" db="EMBL/GenBank/DDBJ databases">
        <authorList>
            <person name="Peterson S.W."/>
        </authorList>
    </citation>
    <scope>NUCLEOTIDE SEQUENCE [LARGE SCALE GENOMIC DNA]</scope>
    <source>
        <strain evidence="5 6">USBA 369</strain>
    </source>
</reference>
<dbReference type="Gene3D" id="3.40.50.2300">
    <property type="match status" value="2"/>
</dbReference>
<dbReference type="SMART" id="SM00354">
    <property type="entry name" value="HTH_LACI"/>
    <property type="match status" value="1"/>
</dbReference>
<dbReference type="InterPro" id="IPR028082">
    <property type="entry name" value="Peripla_BP_I"/>
</dbReference>
<keyword evidence="2" id="KW-0238">DNA-binding</keyword>
<protein>
    <submittedName>
        <fullName evidence="5">Transcriptional regulator, LacI family</fullName>
    </submittedName>
</protein>
<dbReference type="Proteomes" id="UP000190135">
    <property type="component" value="Unassembled WGS sequence"/>
</dbReference>
<dbReference type="InterPro" id="IPR000843">
    <property type="entry name" value="HTH_LacI"/>
</dbReference>
<dbReference type="InterPro" id="IPR025997">
    <property type="entry name" value="SBP_2_dom"/>
</dbReference>
<feature type="domain" description="HTH lacI-type" evidence="4">
    <location>
        <begin position="14"/>
        <end position="71"/>
    </location>
</feature>
<accession>A0A1T4LI57</accession>
<keyword evidence="1" id="KW-0805">Transcription regulation</keyword>
<dbReference type="Gene3D" id="1.10.260.40">
    <property type="entry name" value="lambda repressor-like DNA-binding domains"/>
    <property type="match status" value="1"/>
</dbReference>
<evidence type="ECO:0000313" key="6">
    <source>
        <dbReference type="Proteomes" id="UP000190135"/>
    </source>
</evidence>
<sequence length="355" mass="38761">MREKKSNTQGARPVSIRGIAGITGFSTTTVSLVLNGRAENFNISNETRDLILAKAKELNYQPNLHARNLRSGRSDILGLTVPTLRNPFFGELAEAFEARARAEGKLALIYVTQYERAEELGAIRYFLSQQADCIFVANPMGAEEIAALCERGSTRQIFIDAEAEGRTTVSTDNLKAAEELTRATMASMVREGRRGRIYFFGGMADHQVTRLRLEGFKAALAEAGLPFSPSQVIWSPFNAEESYEIIRDHIRSSGDIAGMFVNSIVPMEGLIRYFPENPEVCGAIHYGVFDSSPYLRLLTNLRIASVKQDSRGIMGAAFDLFRSGASGKEGVAINVPYELIAPVAGGASQPAGEHS</sequence>
<gene>
    <name evidence="5" type="ORF">SAMN05428963_101226</name>
</gene>
<keyword evidence="3" id="KW-0804">Transcription</keyword>
<dbReference type="SUPFAM" id="SSF53822">
    <property type="entry name" value="Periplasmic binding protein-like I"/>
    <property type="match status" value="1"/>
</dbReference>
<proteinExistence type="predicted"/>
<organism evidence="5 6">
    <name type="scientific">Consotaella salsifontis</name>
    <dbReference type="NCBI Taxonomy" id="1365950"/>
    <lineage>
        <taxon>Bacteria</taxon>
        <taxon>Pseudomonadati</taxon>
        <taxon>Pseudomonadota</taxon>
        <taxon>Alphaproteobacteria</taxon>
        <taxon>Hyphomicrobiales</taxon>
        <taxon>Aurantimonadaceae</taxon>
        <taxon>Consotaella</taxon>
    </lineage>
</organism>
<dbReference type="SUPFAM" id="SSF47413">
    <property type="entry name" value="lambda repressor-like DNA-binding domains"/>
    <property type="match status" value="1"/>
</dbReference>
<evidence type="ECO:0000256" key="2">
    <source>
        <dbReference type="ARBA" id="ARBA00023125"/>
    </source>
</evidence>
<evidence type="ECO:0000256" key="3">
    <source>
        <dbReference type="ARBA" id="ARBA00023163"/>
    </source>
</evidence>
<name>A0A1T4LI57_9HYPH</name>
<keyword evidence="6" id="KW-1185">Reference proteome</keyword>
<dbReference type="GO" id="GO:0003700">
    <property type="term" value="F:DNA-binding transcription factor activity"/>
    <property type="evidence" value="ECO:0007669"/>
    <property type="project" value="TreeGrafter"/>
</dbReference>
<evidence type="ECO:0000313" key="5">
    <source>
        <dbReference type="EMBL" id="SJZ54301.1"/>
    </source>
</evidence>
<dbReference type="CDD" id="cd01392">
    <property type="entry name" value="HTH_LacI"/>
    <property type="match status" value="1"/>
</dbReference>
<dbReference type="RefSeq" id="WP_165690748.1">
    <property type="nucleotide sequence ID" value="NZ_FUXL01000001.1"/>
</dbReference>
<evidence type="ECO:0000256" key="1">
    <source>
        <dbReference type="ARBA" id="ARBA00023015"/>
    </source>
</evidence>
<dbReference type="Pfam" id="PF13407">
    <property type="entry name" value="Peripla_BP_4"/>
    <property type="match status" value="1"/>
</dbReference>
<dbReference type="GO" id="GO:0000976">
    <property type="term" value="F:transcription cis-regulatory region binding"/>
    <property type="evidence" value="ECO:0007669"/>
    <property type="project" value="TreeGrafter"/>
</dbReference>
<dbReference type="STRING" id="1365950.SAMN05428963_101226"/>
<dbReference type="AlphaFoldDB" id="A0A1T4LI57"/>
<evidence type="ECO:0000259" key="4">
    <source>
        <dbReference type="PROSITE" id="PS50932"/>
    </source>
</evidence>
<dbReference type="InterPro" id="IPR010982">
    <property type="entry name" value="Lambda_DNA-bd_dom_sf"/>
</dbReference>
<dbReference type="Pfam" id="PF00356">
    <property type="entry name" value="LacI"/>
    <property type="match status" value="1"/>
</dbReference>
<dbReference type="PANTHER" id="PTHR30146">
    <property type="entry name" value="LACI-RELATED TRANSCRIPTIONAL REPRESSOR"/>
    <property type="match status" value="1"/>
</dbReference>
<dbReference type="EMBL" id="FUXL01000001">
    <property type="protein sequence ID" value="SJZ54301.1"/>
    <property type="molecule type" value="Genomic_DNA"/>
</dbReference>
<dbReference type="PANTHER" id="PTHR30146:SF109">
    <property type="entry name" value="HTH-TYPE TRANSCRIPTIONAL REGULATOR GALS"/>
    <property type="match status" value="1"/>
</dbReference>